<dbReference type="Proteomes" id="UP000515703">
    <property type="component" value="Chromosome"/>
</dbReference>
<dbReference type="InterPro" id="IPR050085">
    <property type="entry name" value="AGPR"/>
</dbReference>
<accession>A0A7M3SBB0</accession>
<dbReference type="InterPro" id="IPR010136">
    <property type="entry name" value="AGPR_type-2"/>
</dbReference>
<dbReference type="RefSeq" id="WP_185257399.1">
    <property type="nucleotide sequence ID" value="NZ_AP023368.1"/>
</dbReference>
<evidence type="ECO:0000256" key="1">
    <source>
        <dbReference type="ARBA" id="ARBA00022490"/>
    </source>
</evidence>
<dbReference type="NCBIfam" id="TIGR01851">
    <property type="entry name" value="argC_other"/>
    <property type="match status" value="1"/>
</dbReference>
<dbReference type="UniPathway" id="UPA00068">
    <property type="reaction ID" value="UER00108"/>
</dbReference>
<dbReference type="GO" id="GO:0005737">
    <property type="term" value="C:cytoplasm"/>
    <property type="evidence" value="ECO:0007669"/>
    <property type="project" value="UniProtKB-SubCell"/>
</dbReference>
<evidence type="ECO:0000256" key="2">
    <source>
        <dbReference type="ARBA" id="ARBA00022571"/>
    </source>
</evidence>
<dbReference type="AlphaFoldDB" id="A0A7M3SBB0"/>
<sequence>MKTKIFVDGSEGTTGLRIHERFQNRQDLEILTISPELRKDEMERKRLINASDITFLCLPDAAAKEAVAMVENENVKIIDTSTAHRTDREWAYGFPELSKEYKTKIQKGKRISVPGCHATGFISLLYPLITKGILPGDYPVSSFSLTGYSGGGKKMIAEYEDANRLAEYNAPREYALNQQHKHLKEMKYITGLSREPLFSPIVADYYSGMLVSVPFYLDMLKGVSSPEFVQELLTEYYKNELFVQVMPFGAEADKHGFLSGNSCSGWDGLKIYVTGNKERIVLSAHFDNLGKGASGAAIQCLNLMLGCKEEEGLVL</sequence>
<evidence type="ECO:0000256" key="3">
    <source>
        <dbReference type="ARBA" id="ARBA00022605"/>
    </source>
</evidence>
<protein>
    <recommendedName>
        <fullName evidence="6">N-acetyl-gamma-glutamyl-phosphate reductase</fullName>
        <shortName evidence="6">AGPR</shortName>
        <ecNumber evidence="6">1.2.1.38</ecNumber>
    </recommendedName>
    <alternativeName>
        <fullName evidence="6">N-acetyl-glutamate semialdehyde dehydrogenase</fullName>
        <shortName evidence="6">NAGSA dehydrogenase</shortName>
    </alternativeName>
</protein>
<dbReference type="CDD" id="cd17896">
    <property type="entry name" value="AGPR_2_N"/>
    <property type="match status" value="1"/>
</dbReference>
<dbReference type="GO" id="GO:0006526">
    <property type="term" value="P:L-arginine biosynthetic process"/>
    <property type="evidence" value="ECO:0007669"/>
    <property type="project" value="UniProtKB-UniRule"/>
</dbReference>
<keyword evidence="1 6" id="KW-0963">Cytoplasm</keyword>
<comment type="similarity">
    <text evidence="6">Belongs to the NAGSA dehydrogenase family. Type 2 subfamily.</text>
</comment>
<dbReference type="InterPro" id="IPR058924">
    <property type="entry name" value="AGPR_dimerisation_dom"/>
</dbReference>
<comment type="catalytic activity">
    <reaction evidence="6">
        <text>N-acetyl-L-glutamate 5-semialdehyde + phosphate + NADP(+) = N-acetyl-L-glutamyl 5-phosphate + NADPH + H(+)</text>
        <dbReference type="Rhea" id="RHEA:21588"/>
        <dbReference type="ChEBI" id="CHEBI:15378"/>
        <dbReference type="ChEBI" id="CHEBI:29123"/>
        <dbReference type="ChEBI" id="CHEBI:43474"/>
        <dbReference type="ChEBI" id="CHEBI:57783"/>
        <dbReference type="ChEBI" id="CHEBI:57936"/>
        <dbReference type="ChEBI" id="CHEBI:58349"/>
        <dbReference type="EC" id="1.2.1.38"/>
    </reaction>
</comment>
<proteinExistence type="inferred from homology"/>
<dbReference type="SMART" id="SM00859">
    <property type="entry name" value="Semialdhyde_dh"/>
    <property type="match status" value="1"/>
</dbReference>
<dbReference type="PANTHER" id="PTHR32338:SF10">
    <property type="entry name" value="N-ACETYL-GAMMA-GLUTAMYL-PHOSPHATE REDUCTASE, CHLOROPLASTIC-RELATED"/>
    <property type="match status" value="1"/>
</dbReference>
<dbReference type="InterPro" id="IPR036291">
    <property type="entry name" value="NAD(P)-bd_dom_sf"/>
</dbReference>
<keyword evidence="3 6" id="KW-0028">Amino-acid biosynthesis</keyword>
<feature type="domain" description="Semialdehyde dehydrogenase NAD-binding" evidence="7">
    <location>
        <begin position="4"/>
        <end position="105"/>
    </location>
</feature>
<evidence type="ECO:0000313" key="8">
    <source>
        <dbReference type="EMBL" id="BCK01878.1"/>
    </source>
</evidence>
<dbReference type="KEGG" id="acht:bsdcttw_49180"/>
<keyword evidence="4 6" id="KW-0521">NADP</keyword>
<evidence type="ECO:0000256" key="4">
    <source>
        <dbReference type="ARBA" id="ARBA00022857"/>
    </source>
</evidence>
<dbReference type="InterPro" id="IPR000534">
    <property type="entry name" value="Semialdehyde_DH_NAD-bd"/>
</dbReference>
<dbReference type="SUPFAM" id="SSF55347">
    <property type="entry name" value="Glyceraldehyde-3-phosphate dehydrogenase-like, C-terminal domain"/>
    <property type="match status" value="1"/>
</dbReference>
<dbReference type="Pfam" id="PF01118">
    <property type="entry name" value="Semialdhyde_dh"/>
    <property type="match status" value="1"/>
</dbReference>
<dbReference type="GO" id="GO:0003942">
    <property type="term" value="F:N-acetyl-gamma-glutamyl-phosphate reductase activity"/>
    <property type="evidence" value="ECO:0007669"/>
    <property type="project" value="UniProtKB-UniRule"/>
</dbReference>
<name>A0A7M3SBB0_9FIRM</name>
<dbReference type="Gene3D" id="3.30.360.10">
    <property type="entry name" value="Dihydrodipicolinate Reductase, domain 2"/>
    <property type="match status" value="1"/>
</dbReference>
<evidence type="ECO:0000259" key="7">
    <source>
        <dbReference type="SMART" id="SM00859"/>
    </source>
</evidence>
<dbReference type="HAMAP" id="MF_01110">
    <property type="entry name" value="ArgC_type2"/>
    <property type="match status" value="1"/>
</dbReference>
<keyword evidence="2 6" id="KW-0055">Arginine biosynthesis</keyword>
<reference evidence="8 9" key="2">
    <citation type="submission" date="2020-08" db="EMBL/GenBank/DDBJ databases">
        <authorList>
            <person name="Ueki A."/>
            <person name="Tonouchi A."/>
        </authorList>
    </citation>
    <scope>NUCLEOTIDE SEQUENCE [LARGE SCALE GENOMIC DNA]</scope>
    <source>
        <strain evidence="8 9">CTTW</strain>
    </source>
</reference>
<dbReference type="Gene3D" id="3.40.50.720">
    <property type="entry name" value="NAD(P)-binding Rossmann-like Domain"/>
    <property type="match status" value="1"/>
</dbReference>
<keyword evidence="9" id="KW-1185">Reference proteome</keyword>
<dbReference type="GO" id="GO:0051287">
    <property type="term" value="F:NAD binding"/>
    <property type="evidence" value="ECO:0007669"/>
    <property type="project" value="InterPro"/>
</dbReference>
<comment type="function">
    <text evidence="6">Catalyzes the NADPH-dependent reduction of N-acetyl-5-glutamyl phosphate to yield N-acetyl-L-glutamate 5-semialdehyde.</text>
</comment>
<evidence type="ECO:0000256" key="6">
    <source>
        <dbReference type="HAMAP-Rule" id="MF_01110"/>
    </source>
</evidence>
<dbReference type="SUPFAM" id="SSF51735">
    <property type="entry name" value="NAD(P)-binding Rossmann-fold domains"/>
    <property type="match status" value="1"/>
</dbReference>
<evidence type="ECO:0000256" key="5">
    <source>
        <dbReference type="ARBA" id="ARBA00023002"/>
    </source>
</evidence>
<comment type="subcellular location">
    <subcellularLocation>
        <location evidence="6">Cytoplasm</location>
    </subcellularLocation>
</comment>
<dbReference type="PANTHER" id="PTHR32338">
    <property type="entry name" value="N-ACETYL-GAMMA-GLUTAMYL-PHOSPHATE REDUCTASE, CHLOROPLASTIC-RELATED-RELATED"/>
    <property type="match status" value="1"/>
</dbReference>
<keyword evidence="5 6" id="KW-0560">Oxidoreductase</keyword>
<dbReference type="EC" id="1.2.1.38" evidence="6"/>
<organism evidence="8 9">
    <name type="scientific">Anaerocolumna chitinilytica</name>
    <dbReference type="NCBI Taxonomy" id="1727145"/>
    <lineage>
        <taxon>Bacteria</taxon>
        <taxon>Bacillati</taxon>
        <taxon>Bacillota</taxon>
        <taxon>Clostridia</taxon>
        <taxon>Lachnospirales</taxon>
        <taxon>Lachnospiraceae</taxon>
        <taxon>Anaerocolumna</taxon>
    </lineage>
</organism>
<dbReference type="EMBL" id="AP023368">
    <property type="protein sequence ID" value="BCK01878.1"/>
    <property type="molecule type" value="Genomic_DNA"/>
</dbReference>
<comment type="pathway">
    <text evidence="6">Amino-acid biosynthesis; L-arginine biosynthesis; N(2)-acetyl-L-ornithine from L-glutamate: step 3/4.</text>
</comment>
<dbReference type="Pfam" id="PF22698">
    <property type="entry name" value="Semialdhyde_dhC_1"/>
    <property type="match status" value="1"/>
</dbReference>
<dbReference type="CDD" id="cd23935">
    <property type="entry name" value="AGPR_2_C"/>
    <property type="match status" value="1"/>
</dbReference>
<gene>
    <name evidence="6 8" type="primary">argC</name>
    <name evidence="8" type="ORF">bsdcttw_49180</name>
</gene>
<feature type="active site" evidence="6">
    <location>
        <position position="116"/>
    </location>
</feature>
<evidence type="ECO:0000313" key="9">
    <source>
        <dbReference type="Proteomes" id="UP000515703"/>
    </source>
</evidence>
<reference evidence="8 9" key="1">
    <citation type="submission" date="2020-08" db="EMBL/GenBank/DDBJ databases">
        <title>Draft genome sequencing of an Anaerocolumna strain isolated from anoxic soil subjected to BSD treatment.</title>
        <authorList>
            <person name="Uek A."/>
            <person name="Tonouchi A."/>
        </authorList>
    </citation>
    <scope>NUCLEOTIDE SEQUENCE [LARGE SCALE GENOMIC DNA]</scope>
    <source>
        <strain evidence="8 9">CTTW</strain>
    </source>
</reference>